<comment type="caution">
    <text evidence="1">The sequence shown here is derived from an EMBL/GenBank/DDBJ whole genome shotgun (WGS) entry which is preliminary data.</text>
</comment>
<protein>
    <submittedName>
        <fullName evidence="1">Sulfotransferase domain-containing protein</fullName>
    </submittedName>
</protein>
<organism evidence="1 2">
    <name type="scientific">Pacificimonas pallii</name>
    <dbReference type="NCBI Taxonomy" id="2827236"/>
    <lineage>
        <taxon>Bacteria</taxon>
        <taxon>Pseudomonadati</taxon>
        <taxon>Pseudomonadota</taxon>
        <taxon>Alphaproteobacteria</taxon>
        <taxon>Sphingomonadales</taxon>
        <taxon>Sphingosinicellaceae</taxon>
        <taxon>Pacificimonas</taxon>
    </lineage>
</organism>
<reference evidence="1 2" key="1">
    <citation type="submission" date="2021-04" db="EMBL/GenBank/DDBJ databases">
        <authorList>
            <person name="Pira H."/>
            <person name="Risdian C."/>
            <person name="Wink J."/>
        </authorList>
    </citation>
    <scope>NUCLEOTIDE SEQUENCE [LARGE SCALE GENOMIC DNA]</scope>
    <source>
        <strain evidence="1 2">WHA3</strain>
    </source>
</reference>
<accession>A0ABS6SBL1</accession>
<evidence type="ECO:0000313" key="2">
    <source>
        <dbReference type="Proteomes" id="UP000722336"/>
    </source>
</evidence>
<name>A0ABS6SBL1_9SPHN</name>
<proteinExistence type="predicted"/>
<evidence type="ECO:0000313" key="1">
    <source>
        <dbReference type="EMBL" id="MBV7255807.1"/>
    </source>
</evidence>
<keyword evidence="2" id="KW-1185">Reference proteome</keyword>
<sequence length="238" mass="26620">MLHVAMSAFRGVELWPEESSATTPTLSERRDIAARFRKRNAASDAQNHLITKRNFGWFHRTETDEMIAKVRQEDMGLILMIRDPRDVMLSRHSASDSDDAYVDPEHWVRSIRAGEHLAAHLADEPRFLTVNYEELVQSPGKIETQLGECFGLSLRDGSPGLGAVKANFDASKGDFEPYIIQALHGVRDMSPASVGKWQHEKADPAAILRKHADAGPVFLRFCSQYGYPYEVALPDAAS</sequence>
<gene>
    <name evidence="1" type="ORF">KCG44_03295</name>
</gene>
<dbReference type="EMBL" id="JAGSPA010000001">
    <property type="protein sequence ID" value="MBV7255807.1"/>
    <property type="molecule type" value="Genomic_DNA"/>
</dbReference>
<dbReference type="Proteomes" id="UP000722336">
    <property type="component" value="Unassembled WGS sequence"/>
</dbReference>